<reference evidence="3" key="3">
    <citation type="journal article" date="2005" name="Nature">
        <title>The map-based sequence of the rice genome.</title>
        <authorList>
            <consortium name="International rice genome sequencing project (IRGSP)"/>
            <person name="Matsumoto T."/>
            <person name="Wu J."/>
            <person name="Kanamori H."/>
            <person name="Katayose Y."/>
            <person name="Fujisawa M."/>
            <person name="Namiki N."/>
            <person name="Mizuno H."/>
            <person name="Yamamoto K."/>
            <person name="Antonio B.A."/>
            <person name="Baba T."/>
            <person name="Sakata K."/>
            <person name="Nagamura Y."/>
            <person name="Aoki H."/>
            <person name="Arikawa K."/>
            <person name="Arita K."/>
            <person name="Bito T."/>
            <person name="Chiden Y."/>
            <person name="Fujitsuka N."/>
            <person name="Fukunaka R."/>
            <person name="Hamada M."/>
            <person name="Harada C."/>
            <person name="Hayashi A."/>
            <person name="Hijishita S."/>
            <person name="Honda M."/>
            <person name="Hosokawa S."/>
            <person name="Ichikawa Y."/>
            <person name="Idonuma A."/>
            <person name="Iijima M."/>
            <person name="Ikeda M."/>
            <person name="Ikeno M."/>
            <person name="Ito K."/>
            <person name="Ito S."/>
            <person name="Ito T."/>
            <person name="Ito Y."/>
            <person name="Ito Y."/>
            <person name="Iwabuchi A."/>
            <person name="Kamiya K."/>
            <person name="Karasawa W."/>
            <person name="Kurita K."/>
            <person name="Katagiri S."/>
            <person name="Kikuta A."/>
            <person name="Kobayashi H."/>
            <person name="Kobayashi N."/>
            <person name="Machita K."/>
            <person name="Maehara T."/>
            <person name="Masukawa M."/>
            <person name="Mizubayashi T."/>
            <person name="Mukai Y."/>
            <person name="Nagasaki H."/>
            <person name="Nagata Y."/>
            <person name="Naito S."/>
            <person name="Nakashima M."/>
            <person name="Nakama Y."/>
            <person name="Nakamichi Y."/>
            <person name="Nakamura M."/>
            <person name="Meguro A."/>
            <person name="Negishi M."/>
            <person name="Ohta I."/>
            <person name="Ohta T."/>
            <person name="Okamoto M."/>
            <person name="Ono N."/>
            <person name="Saji S."/>
            <person name="Sakaguchi M."/>
            <person name="Sakai K."/>
            <person name="Shibata M."/>
            <person name="Shimokawa T."/>
            <person name="Song J."/>
            <person name="Takazaki Y."/>
            <person name="Terasawa K."/>
            <person name="Tsugane M."/>
            <person name="Tsuji K."/>
            <person name="Ueda S."/>
            <person name="Waki K."/>
            <person name="Yamagata H."/>
            <person name="Yamamoto M."/>
            <person name="Yamamoto S."/>
            <person name="Yamane H."/>
            <person name="Yoshiki S."/>
            <person name="Yoshihara R."/>
            <person name="Yukawa K."/>
            <person name="Zhong H."/>
            <person name="Yano M."/>
            <person name="Yuan Q."/>
            <person name="Ouyang S."/>
            <person name="Liu J."/>
            <person name="Jones K.M."/>
            <person name="Gansberger K."/>
            <person name="Moffat K."/>
            <person name="Hill J."/>
            <person name="Bera J."/>
            <person name="Fadrosh D."/>
            <person name="Jin S."/>
            <person name="Johri S."/>
            <person name="Kim M."/>
            <person name="Overton L."/>
            <person name="Reardon M."/>
            <person name="Tsitrin T."/>
            <person name="Vuong H."/>
            <person name="Weaver B."/>
            <person name="Ciecko A."/>
            <person name="Tallon L."/>
            <person name="Jackson J."/>
            <person name="Pai G."/>
            <person name="Aken S.V."/>
            <person name="Utterback T."/>
            <person name="Reidmuller S."/>
            <person name="Feldblyum T."/>
            <person name="Hsiao J."/>
            <person name="Zismann V."/>
            <person name="Iobst S."/>
            <person name="de Vazeille A.R."/>
            <person name="Buell C.R."/>
            <person name="Ying K."/>
            <person name="Li Y."/>
            <person name="Lu T."/>
            <person name="Huang Y."/>
            <person name="Zhao Q."/>
            <person name="Feng Q."/>
            <person name="Zhang L."/>
            <person name="Zhu J."/>
            <person name="Weng Q."/>
            <person name="Mu J."/>
            <person name="Lu Y."/>
            <person name="Fan D."/>
            <person name="Liu Y."/>
            <person name="Guan J."/>
            <person name="Zhang Y."/>
            <person name="Yu S."/>
            <person name="Liu X."/>
            <person name="Zhang Y."/>
            <person name="Hong G."/>
            <person name="Han B."/>
            <person name="Choisne N."/>
            <person name="Demange N."/>
            <person name="Orjeda G."/>
            <person name="Samain S."/>
            <person name="Cattolico L."/>
            <person name="Pelletier E."/>
            <person name="Couloux A."/>
            <person name="Segurens B."/>
            <person name="Wincker P."/>
            <person name="D'Hont A."/>
            <person name="Scarpelli C."/>
            <person name="Weissenbach J."/>
            <person name="Salanoubat M."/>
            <person name="Quetier F."/>
            <person name="Yu Y."/>
            <person name="Kim H.R."/>
            <person name="Rambo T."/>
            <person name="Currie J."/>
            <person name="Collura K."/>
            <person name="Luo M."/>
            <person name="Yang T."/>
            <person name="Ammiraju J.S.S."/>
            <person name="Engler F."/>
            <person name="Soderlund C."/>
            <person name="Wing R.A."/>
            <person name="Palmer L.E."/>
            <person name="de la Bastide M."/>
            <person name="Spiegel L."/>
            <person name="Nascimento L."/>
            <person name="Zutavern T."/>
            <person name="O'Shaughnessy A."/>
            <person name="Dike S."/>
            <person name="Dedhia N."/>
            <person name="Preston R."/>
            <person name="Balija V."/>
            <person name="McCombie W.R."/>
            <person name="Chow T."/>
            <person name="Chen H."/>
            <person name="Chung M."/>
            <person name="Chen C."/>
            <person name="Shaw J."/>
            <person name="Wu H."/>
            <person name="Hsiao K."/>
            <person name="Chao Y."/>
            <person name="Chu M."/>
            <person name="Cheng C."/>
            <person name="Hour A."/>
            <person name="Lee P."/>
            <person name="Lin S."/>
            <person name="Lin Y."/>
            <person name="Liou J."/>
            <person name="Liu S."/>
            <person name="Hsing Y."/>
            <person name="Raghuvanshi S."/>
            <person name="Mohanty A."/>
            <person name="Bharti A.K."/>
            <person name="Gaur A."/>
            <person name="Gupta V."/>
            <person name="Kumar D."/>
            <person name="Ravi V."/>
            <person name="Vij S."/>
            <person name="Kapur A."/>
            <person name="Khurana P."/>
            <person name="Khurana P."/>
            <person name="Khurana J.P."/>
            <person name="Tyagi A.K."/>
            <person name="Gaikwad K."/>
            <person name="Singh A."/>
            <person name="Dalal V."/>
            <person name="Srivastava S."/>
            <person name="Dixit A."/>
            <person name="Pal A.K."/>
            <person name="Ghazi I.A."/>
            <person name="Yadav M."/>
            <person name="Pandit A."/>
            <person name="Bhargava A."/>
            <person name="Sureshbabu K."/>
            <person name="Batra K."/>
            <person name="Sharma T.R."/>
            <person name="Mohapatra T."/>
            <person name="Singh N.K."/>
            <person name="Messing J."/>
            <person name="Nelson A.B."/>
            <person name="Fuks G."/>
            <person name="Kavchok S."/>
            <person name="Keizer G."/>
            <person name="Linton E."/>
            <person name="Llaca V."/>
            <person name="Song R."/>
            <person name="Tanyolac B."/>
            <person name="Young S."/>
            <person name="Ho-Il K."/>
            <person name="Hahn J.H."/>
            <person name="Sangsakoo G."/>
            <person name="Vanavichit A."/>
            <person name="de Mattos Luiz.A.T."/>
            <person name="Zimmer P.D."/>
            <person name="Malone G."/>
            <person name="Dellagostin O."/>
            <person name="de Oliveira A.C."/>
            <person name="Bevan M."/>
            <person name="Bancroft I."/>
            <person name="Minx P."/>
            <person name="Cordum H."/>
            <person name="Wilson R."/>
            <person name="Cheng Z."/>
            <person name="Jin W."/>
            <person name="Jiang J."/>
            <person name="Leong S.A."/>
            <person name="Iwama H."/>
            <person name="Gojobori T."/>
            <person name="Itoh T."/>
            <person name="Niimura Y."/>
            <person name="Fujii Y."/>
            <person name="Habara T."/>
            <person name="Sakai H."/>
            <person name="Sato Y."/>
            <person name="Wilson G."/>
            <person name="Kumar K."/>
            <person name="McCouch S."/>
            <person name="Juretic N."/>
            <person name="Hoen D."/>
            <person name="Wright S."/>
            <person name="Bruskiewich R."/>
            <person name="Bureau T."/>
            <person name="Miyao A."/>
            <person name="Hirochika H."/>
            <person name="Nishikawa T."/>
            <person name="Kadowaki K."/>
            <person name="Sugiura M."/>
            <person name="Burr B."/>
            <person name="Sasaki T."/>
        </authorList>
    </citation>
    <scope>NUCLEOTIDE SEQUENCE [LARGE SCALE GENOMIC DNA]</scope>
    <source>
        <strain evidence="3">cv. Nipponbare</strain>
    </source>
</reference>
<organism evidence="2 3">
    <name type="scientific">Oryza sativa subsp. japonica</name>
    <name type="common">Rice</name>
    <dbReference type="NCBI Taxonomy" id="39947"/>
    <lineage>
        <taxon>Eukaryota</taxon>
        <taxon>Viridiplantae</taxon>
        <taxon>Streptophyta</taxon>
        <taxon>Embryophyta</taxon>
        <taxon>Tracheophyta</taxon>
        <taxon>Spermatophyta</taxon>
        <taxon>Magnoliopsida</taxon>
        <taxon>Liliopsida</taxon>
        <taxon>Poales</taxon>
        <taxon>Poaceae</taxon>
        <taxon>BOP clade</taxon>
        <taxon>Oryzoideae</taxon>
        <taxon>Oryzeae</taxon>
        <taxon>Oryzinae</taxon>
        <taxon>Oryza</taxon>
        <taxon>Oryza sativa</taxon>
    </lineage>
</organism>
<accession>A0A0P0WVS3</accession>
<dbReference type="AlphaFoldDB" id="A0A0P0WVS3"/>
<sequence>MDEDSGVGCSRRKIAGRRRGSNLFVGDDRHGNRRRRSVVDGCCVSFSPDRLLPAMATTNQLASTILKIGSIALLDRELDALRANCRDMNSAIIKEVAYET</sequence>
<evidence type="ECO:0000313" key="1">
    <source>
        <dbReference type="EMBL" id="BAD62182.1"/>
    </source>
</evidence>
<gene>
    <name evidence="1" type="ORF">OSJNBb0006M19.36</name>
    <name evidence="2" type="ORF">P0734C01.9</name>
</gene>
<evidence type="ECO:0000313" key="3">
    <source>
        <dbReference type="Proteomes" id="UP000000763"/>
    </source>
</evidence>
<protein>
    <submittedName>
        <fullName evidence="2">Uncharacterized protein</fullName>
    </submittedName>
</protein>
<evidence type="ECO:0000313" key="2">
    <source>
        <dbReference type="EMBL" id="BAD62421.1"/>
    </source>
</evidence>
<reference evidence="3" key="4">
    <citation type="journal article" date="2008" name="Nucleic Acids Res.">
        <title>The rice annotation project database (RAP-DB): 2008 update.</title>
        <authorList>
            <consortium name="The rice annotation project (RAP)"/>
        </authorList>
    </citation>
    <scope>GENOME REANNOTATION</scope>
    <source>
        <strain evidence="3">cv. Nipponbare</strain>
    </source>
</reference>
<reference evidence="1" key="1">
    <citation type="submission" date="2002-10" db="EMBL/GenBank/DDBJ databases">
        <title>Oryza sativa nipponbare(GA3) genomic DNA, chromosome 6, BAC clone:OSJNBb0006M19.</title>
        <authorList>
            <person name="Sasaki T."/>
            <person name="Matsumoto T."/>
            <person name="Katayose Y."/>
        </authorList>
    </citation>
    <scope>NUCLEOTIDE SEQUENCE</scope>
</reference>
<dbReference type="EMBL" id="AP005805">
    <property type="protein sequence ID" value="BAD62182.1"/>
    <property type="molecule type" value="Genomic_DNA"/>
</dbReference>
<dbReference type="Proteomes" id="UP000000763">
    <property type="component" value="Chromosome 6"/>
</dbReference>
<name>A0A0P0WVS3_ORYSJ</name>
<dbReference type="EMBL" id="AP006177">
    <property type="protein sequence ID" value="BAD62421.1"/>
    <property type="molecule type" value="Genomic_DNA"/>
</dbReference>
<proteinExistence type="predicted"/>
<reference evidence="2" key="2">
    <citation type="submission" date="2003-01" db="EMBL/GenBank/DDBJ databases">
        <title>Oryza sativa nipponbare(GA3) genomic DNA, chromosome 6, PAC clone:P0734C01.</title>
        <authorList>
            <person name="Sasaki T."/>
            <person name="Matsumoto T."/>
            <person name="Katayose Y."/>
        </authorList>
    </citation>
    <scope>NUCLEOTIDE SEQUENCE</scope>
</reference>